<dbReference type="AlphaFoldDB" id="A0AAV7HQL3"/>
<accession>A0AAV7HQL3</accession>
<comment type="caution">
    <text evidence="1">The sequence shown here is derived from an EMBL/GenBank/DDBJ whole genome shotgun (WGS) entry which is preliminary data.</text>
</comment>
<organism evidence="1 2">
    <name type="scientific">Dendrobium chrysotoxum</name>
    <name type="common">Orchid</name>
    <dbReference type="NCBI Taxonomy" id="161865"/>
    <lineage>
        <taxon>Eukaryota</taxon>
        <taxon>Viridiplantae</taxon>
        <taxon>Streptophyta</taxon>
        <taxon>Embryophyta</taxon>
        <taxon>Tracheophyta</taxon>
        <taxon>Spermatophyta</taxon>
        <taxon>Magnoliopsida</taxon>
        <taxon>Liliopsida</taxon>
        <taxon>Asparagales</taxon>
        <taxon>Orchidaceae</taxon>
        <taxon>Epidendroideae</taxon>
        <taxon>Malaxideae</taxon>
        <taxon>Dendrobiinae</taxon>
        <taxon>Dendrobium</taxon>
    </lineage>
</organism>
<evidence type="ECO:0000313" key="1">
    <source>
        <dbReference type="EMBL" id="KAH0470383.1"/>
    </source>
</evidence>
<proteinExistence type="predicted"/>
<dbReference type="Gene3D" id="3.30.530.20">
    <property type="match status" value="1"/>
</dbReference>
<keyword evidence="2" id="KW-1185">Reference proteome</keyword>
<protein>
    <submittedName>
        <fullName evidence="1">Uncharacterized protein</fullName>
    </submittedName>
</protein>
<evidence type="ECO:0000313" key="2">
    <source>
        <dbReference type="Proteomes" id="UP000775213"/>
    </source>
</evidence>
<dbReference type="InterPro" id="IPR023393">
    <property type="entry name" value="START-like_dom_sf"/>
</dbReference>
<reference evidence="1 2" key="1">
    <citation type="journal article" date="2021" name="Hortic Res">
        <title>Chromosome-scale assembly of the Dendrobium chrysotoxum genome enhances the understanding of orchid evolution.</title>
        <authorList>
            <person name="Zhang Y."/>
            <person name="Zhang G.Q."/>
            <person name="Zhang D."/>
            <person name="Liu X.D."/>
            <person name="Xu X.Y."/>
            <person name="Sun W.H."/>
            <person name="Yu X."/>
            <person name="Zhu X."/>
            <person name="Wang Z.W."/>
            <person name="Zhao X."/>
            <person name="Zhong W.Y."/>
            <person name="Chen H."/>
            <person name="Yin W.L."/>
            <person name="Huang T."/>
            <person name="Niu S.C."/>
            <person name="Liu Z.J."/>
        </authorList>
    </citation>
    <scope>NUCLEOTIDE SEQUENCE [LARGE SCALE GENOMIC DNA]</scope>
    <source>
        <strain evidence="1">Lindl</strain>
    </source>
</reference>
<dbReference type="Proteomes" id="UP000775213">
    <property type="component" value="Unassembled WGS sequence"/>
</dbReference>
<name>A0AAV7HQL3_DENCH</name>
<gene>
    <name evidence="1" type="ORF">IEQ34_000106</name>
</gene>
<dbReference type="EMBL" id="JAGFBR010000001">
    <property type="protein sequence ID" value="KAH0470383.1"/>
    <property type="molecule type" value="Genomic_DNA"/>
</dbReference>
<sequence>MESEYVRKHHKPELRRLEFLDDDEHILSIKIIKGDYPLKNYFFVKALINRNLKSLTEMASGDEPSRRSITSMFGLIEDEGSSIPSMGLELSKGITTEGSTRALLISTSSLSTEGILIEMKLNSAKHKPGQNSSQEPIKK</sequence>